<accession>A0AAU6SFL4</accession>
<dbReference type="GO" id="GO:1904680">
    <property type="term" value="F:peptide transmembrane transporter activity"/>
    <property type="evidence" value="ECO:0007669"/>
    <property type="project" value="TreeGrafter"/>
</dbReference>
<dbReference type="InterPro" id="IPR000914">
    <property type="entry name" value="SBP_5_dom"/>
</dbReference>
<evidence type="ECO:0000259" key="2">
    <source>
        <dbReference type="Pfam" id="PF00496"/>
    </source>
</evidence>
<dbReference type="Gene3D" id="3.10.105.10">
    <property type="entry name" value="Dipeptide-binding Protein, Domain 3"/>
    <property type="match status" value="1"/>
</dbReference>
<dbReference type="GO" id="GO:0015833">
    <property type="term" value="P:peptide transport"/>
    <property type="evidence" value="ECO:0007669"/>
    <property type="project" value="TreeGrafter"/>
</dbReference>
<dbReference type="PROSITE" id="PS51257">
    <property type="entry name" value="PROKAR_LIPOPROTEIN"/>
    <property type="match status" value="1"/>
</dbReference>
<feature type="domain" description="Solute-binding protein family 5" evidence="2">
    <location>
        <begin position="87"/>
        <end position="428"/>
    </location>
</feature>
<dbReference type="PIRSF" id="PIRSF002741">
    <property type="entry name" value="MppA"/>
    <property type="match status" value="1"/>
</dbReference>
<protein>
    <submittedName>
        <fullName evidence="3">ABC transporter substrate-binding protein</fullName>
    </submittedName>
</protein>
<sequence length="508" mass="53909">MHSTRTALSVVGAAIAVLALAGCTTTTTTGSPDTSEAPLAEEQELIVGVQFPIEGLDPHGALSQDGGTGLAAEAIFSNLLKTTGAGEFEGELAESWESNEDASEWTFTLRDDIVFSDETPVTSEDVVASFERLLALAGPLAGNFKDYTVAAPDETTVVFTPPASDAALLGKLVNFVVTPADVDEASFSEPVGSGAFMVDEFVPGSSLRLVPNPNYWDGVPTLDSLEMRTIPELAARITALQTGEIQAAWGMPDDQVTMLREDSGLVVETIPSAAVLTMWMNSSTPALADAEVRRALWQAVDFETIIASLFPETGSLADSPVAPNVLGYAPQEPVGFDPEAAKAALDEAGFDYSTVLRFQYSQPQFAEVTKAVASDLAEIGVQVEVLEKEQAVFLEDLLALNWDINIQQLGSAGFDAATNLGRLYTCAANRMGYCNPDLDELLAAAGSTGDVEEREALYADAIEIIWNDAVGMYPMFVETAYAWQSNVQGFEPAPDGRVDFSGVSIAAE</sequence>
<reference evidence="3" key="1">
    <citation type="submission" date="2024-04" db="EMBL/GenBank/DDBJ databases">
        <authorList>
            <person name="Roder T."/>
            <person name="Oberhansli S."/>
            <person name="Kreuzer M."/>
        </authorList>
    </citation>
    <scope>NUCLEOTIDE SEQUENCE</scope>
    <source>
        <strain evidence="3">LWS13-1.2</strain>
    </source>
</reference>
<dbReference type="AlphaFoldDB" id="A0AAU6SFL4"/>
<evidence type="ECO:0000256" key="1">
    <source>
        <dbReference type="SAM" id="SignalP"/>
    </source>
</evidence>
<dbReference type="EMBL" id="CP151632">
    <property type="protein sequence ID" value="WZO35699.1"/>
    <property type="molecule type" value="Genomic_DNA"/>
</dbReference>
<feature type="chain" id="PRO_5044020019" evidence="1">
    <location>
        <begin position="22"/>
        <end position="508"/>
    </location>
</feature>
<dbReference type="GO" id="GO:0043190">
    <property type="term" value="C:ATP-binding cassette (ABC) transporter complex"/>
    <property type="evidence" value="ECO:0007669"/>
    <property type="project" value="InterPro"/>
</dbReference>
<dbReference type="CDD" id="cd00995">
    <property type="entry name" value="PBP2_NikA_DppA_OppA_like"/>
    <property type="match status" value="1"/>
</dbReference>
<dbReference type="GO" id="GO:0042597">
    <property type="term" value="C:periplasmic space"/>
    <property type="evidence" value="ECO:0007669"/>
    <property type="project" value="UniProtKB-ARBA"/>
</dbReference>
<dbReference type="InterPro" id="IPR030678">
    <property type="entry name" value="Peptide/Ni-bd"/>
</dbReference>
<dbReference type="Pfam" id="PF00496">
    <property type="entry name" value="SBP_bac_5"/>
    <property type="match status" value="1"/>
</dbReference>
<keyword evidence="1" id="KW-0732">Signal</keyword>
<evidence type="ECO:0000313" key="3">
    <source>
        <dbReference type="EMBL" id="WZO35699.1"/>
    </source>
</evidence>
<proteinExistence type="predicted"/>
<dbReference type="PANTHER" id="PTHR30290">
    <property type="entry name" value="PERIPLASMIC BINDING COMPONENT OF ABC TRANSPORTER"/>
    <property type="match status" value="1"/>
</dbReference>
<dbReference type="SUPFAM" id="SSF53850">
    <property type="entry name" value="Periplasmic binding protein-like II"/>
    <property type="match status" value="1"/>
</dbReference>
<dbReference type="InterPro" id="IPR039424">
    <property type="entry name" value="SBP_5"/>
</dbReference>
<name>A0AAU6SFL4_9MICO</name>
<feature type="signal peptide" evidence="1">
    <location>
        <begin position="1"/>
        <end position="21"/>
    </location>
</feature>
<dbReference type="Gene3D" id="3.40.190.10">
    <property type="entry name" value="Periplasmic binding protein-like II"/>
    <property type="match status" value="1"/>
</dbReference>
<gene>
    <name evidence="3" type="ORF">MRBLWS13_003404</name>
</gene>
<organism evidence="3">
    <name type="scientific">Microbacterium sp. LWS13-1.2</name>
    <dbReference type="NCBI Taxonomy" id="3135264"/>
    <lineage>
        <taxon>Bacteria</taxon>
        <taxon>Bacillati</taxon>
        <taxon>Actinomycetota</taxon>
        <taxon>Actinomycetes</taxon>
        <taxon>Micrococcales</taxon>
        <taxon>Microbacteriaceae</taxon>
        <taxon>Microbacterium</taxon>
    </lineage>
</organism>
<dbReference type="RefSeq" id="WP_349426518.1">
    <property type="nucleotide sequence ID" value="NZ_CP151632.1"/>
</dbReference>
<dbReference type="Gene3D" id="3.90.76.10">
    <property type="entry name" value="Dipeptide-binding Protein, Domain 1"/>
    <property type="match status" value="1"/>
</dbReference>